<proteinExistence type="predicted"/>
<organism evidence="1 2">
    <name type="scientific">Caerostris extrusa</name>
    <name type="common">Bark spider</name>
    <name type="synonym">Caerostris bankana</name>
    <dbReference type="NCBI Taxonomy" id="172846"/>
    <lineage>
        <taxon>Eukaryota</taxon>
        <taxon>Metazoa</taxon>
        <taxon>Ecdysozoa</taxon>
        <taxon>Arthropoda</taxon>
        <taxon>Chelicerata</taxon>
        <taxon>Arachnida</taxon>
        <taxon>Araneae</taxon>
        <taxon>Araneomorphae</taxon>
        <taxon>Entelegynae</taxon>
        <taxon>Araneoidea</taxon>
        <taxon>Araneidae</taxon>
        <taxon>Caerostris</taxon>
    </lineage>
</organism>
<dbReference type="AlphaFoldDB" id="A0AAV4S0R7"/>
<dbReference type="EMBL" id="BPLR01008630">
    <property type="protein sequence ID" value="GIY26135.1"/>
    <property type="molecule type" value="Genomic_DNA"/>
</dbReference>
<keyword evidence="2" id="KW-1185">Reference proteome</keyword>
<evidence type="ECO:0000313" key="1">
    <source>
        <dbReference type="EMBL" id="GIY26135.1"/>
    </source>
</evidence>
<protein>
    <submittedName>
        <fullName evidence="1">Uncharacterized protein</fullName>
    </submittedName>
</protein>
<reference evidence="1 2" key="1">
    <citation type="submission" date="2021-06" db="EMBL/GenBank/DDBJ databases">
        <title>Caerostris extrusa draft genome.</title>
        <authorList>
            <person name="Kono N."/>
            <person name="Arakawa K."/>
        </authorList>
    </citation>
    <scope>NUCLEOTIDE SEQUENCE [LARGE SCALE GENOMIC DNA]</scope>
</reference>
<dbReference type="Proteomes" id="UP001054945">
    <property type="component" value="Unassembled WGS sequence"/>
</dbReference>
<comment type="caution">
    <text evidence="1">The sequence shown here is derived from an EMBL/GenBank/DDBJ whole genome shotgun (WGS) entry which is preliminary data.</text>
</comment>
<name>A0AAV4S0R7_CAEEX</name>
<sequence>MEPSSYPRRQFHGGLAPLLAFFLVYPGTSFNPTRTAIHLLGHTASHFAKRGIANPPGQKNGNDFTTSPTVRFYLLALYSLIIPSDAELVVSFPTMESFPHPRRQFHGGLAPLWLSSWCTLELL</sequence>
<accession>A0AAV4S0R7</accession>
<evidence type="ECO:0000313" key="2">
    <source>
        <dbReference type="Proteomes" id="UP001054945"/>
    </source>
</evidence>
<gene>
    <name evidence="1" type="ORF">CEXT_685671</name>
</gene>